<comment type="catalytic activity">
    <reaction evidence="13">
        <text>5,6-dihydrouridine(17) in tRNA + NADP(+) = uridine(17) in tRNA + NADPH + H(+)</text>
        <dbReference type="Rhea" id="RHEA:53368"/>
        <dbReference type="Rhea" id="RHEA-COMP:13541"/>
        <dbReference type="Rhea" id="RHEA-COMP:13542"/>
        <dbReference type="ChEBI" id="CHEBI:15378"/>
        <dbReference type="ChEBI" id="CHEBI:57783"/>
        <dbReference type="ChEBI" id="CHEBI:58349"/>
        <dbReference type="ChEBI" id="CHEBI:65315"/>
        <dbReference type="ChEBI" id="CHEBI:74443"/>
        <dbReference type="EC" id="1.3.1.88"/>
    </reaction>
    <physiologicalReaction direction="right-to-left" evidence="13">
        <dbReference type="Rhea" id="RHEA:53370"/>
    </physiologicalReaction>
</comment>
<comment type="caution">
    <text evidence="17">The sequence shown here is derived from an EMBL/GenBank/DDBJ whole genome shotgun (WGS) entry which is preliminary data.</text>
</comment>
<evidence type="ECO:0000256" key="15">
    <source>
        <dbReference type="SAM" id="SignalP"/>
    </source>
</evidence>
<evidence type="ECO:0000313" key="17">
    <source>
        <dbReference type="EMBL" id="CAH0371284.1"/>
    </source>
</evidence>
<name>A0A8J2SRG3_9STRA</name>
<feature type="signal peptide" evidence="15">
    <location>
        <begin position="1"/>
        <end position="16"/>
    </location>
</feature>
<dbReference type="PANTHER" id="PTHR11082">
    <property type="entry name" value="TRNA-DIHYDROURIDINE SYNTHASE"/>
    <property type="match status" value="1"/>
</dbReference>
<feature type="chain" id="PRO_5035275277" description="tRNA-dihydrouridine(16/17) synthase [NAD(P)(+)]" evidence="15">
    <location>
        <begin position="17"/>
        <end position="410"/>
    </location>
</feature>
<protein>
    <recommendedName>
        <fullName evidence="9">tRNA-dihydrouridine(16/17) synthase [NAD(P)(+)]</fullName>
        <ecNumber evidence="9">1.3.1.88</ecNumber>
    </recommendedName>
</protein>
<keyword evidence="18" id="KW-1185">Reference proteome</keyword>
<sequence>MRRLIAAMVMLTTARAVSTAWWRSIGAPKYICAPMVDQSELAFRELSRRYGAGLCYTPMLHAGLAAGDSGIQYLERQFTTRRGDWPLAAQFAGHDASVVCRAAERTLHLAGDNVDNVVALDLNLGCPQQIARRGRYGAWLWERDADAAVGVIRALRTQFATDERVVTAKVRILPPGDENAVRETADRCLRLADAGASLICVHGRTREQNKQLSGAANWASIKAVREALAARDVVTIANGGIGDLGDVVAAAEATGCDAVMSSEGLLANPALFVRNRDADDAYVGARRLAREYLALAEDTGAETSDARGHLFKILHGGLTARVDLRTALSTASSLNDMCAVVDALDQADPDGSLEARHDDASDRKSWYWRHRVAKVVERDPAIVQARLQRKLRKSERRNAARRRAAAAGVS</sequence>
<comment type="catalytic activity">
    <reaction evidence="12">
        <text>5,6-dihydrouridine(16) in tRNA + NAD(+) = uridine(16) in tRNA + NADH + H(+)</text>
        <dbReference type="Rhea" id="RHEA:53380"/>
        <dbReference type="Rhea" id="RHEA-COMP:13543"/>
        <dbReference type="Rhea" id="RHEA-COMP:13544"/>
        <dbReference type="ChEBI" id="CHEBI:15378"/>
        <dbReference type="ChEBI" id="CHEBI:57540"/>
        <dbReference type="ChEBI" id="CHEBI:57945"/>
        <dbReference type="ChEBI" id="CHEBI:65315"/>
        <dbReference type="ChEBI" id="CHEBI:74443"/>
        <dbReference type="EC" id="1.3.1.88"/>
    </reaction>
    <physiologicalReaction direction="right-to-left" evidence="12">
        <dbReference type="Rhea" id="RHEA:53382"/>
    </physiologicalReaction>
</comment>
<keyword evidence="15" id="KW-0732">Signal</keyword>
<dbReference type="AlphaFoldDB" id="A0A8J2SRG3"/>
<evidence type="ECO:0000256" key="1">
    <source>
        <dbReference type="ARBA" id="ARBA00001917"/>
    </source>
</evidence>
<evidence type="ECO:0000256" key="14">
    <source>
        <dbReference type="SAM" id="MobiDB-lite"/>
    </source>
</evidence>
<comment type="catalytic activity">
    <reaction evidence="11">
        <text>5,6-dihydrouridine(16) in tRNA + NADP(+) = uridine(16) in tRNA + NADPH + H(+)</text>
        <dbReference type="Rhea" id="RHEA:53376"/>
        <dbReference type="Rhea" id="RHEA-COMP:13543"/>
        <dbReference type="Rhea" id="RHEA-COMP:13544"/>
        <dbReference type="ChEBI" id="CHEBI:15378"/>
        <dbReference type="ChEBI" id="CHEBI:57783"/>
        <dbReference type="ChEBI" id="CHEBI:58349"/>
        <dbReference type="ChEBI" id="CHEBI:65315"/>
        <dbReference type="ChEBI" id="CHEBI:74443"/>
        <dbReference type="EC" id="1.3.1.88"/>
    </reaction>
    <physiologicalReaction direction="right-to-left" evidence="11">
        <dbReference type="Rhea" id="RHEA:53378"/>
    </physiologicalReaction>
</comment>
<dbReference type="Proteomes" id="UP000789595">
    <property type="component" value="Unassembled WGS sequence"/>
</dbReference>
<evidence type="ECO:0000256" key="3">
    <source>
        <dbReference type="ARBA" id="ARBA00022643"/>
    </source>
</evidence>
<evidence type="ECO:0000256" key="2">
    <source>
        <dbReference type="ARBA" id="ARBA00022630"/>
    </source>
</evidence>
<comment type="cofactor">
    <cofactor evidence="1">
        <name>FMN</name>
        <dbReference type="ChEBI" id="CHEBI:58210"/>
    </cofactor>
</comment>
<keyword evidence="5" id="KW-0521">NADP</keyword>
<dbReference type="GO" id="GO:0017150">
    <property type="term" value="F:tRNA dihydrouridine synthase activity"/>
    <property type="evidence" value="ECO:0007669"/>
    <property type="project" value="InterPro"/>
</dbReference>
<dbReference type="Pfam" id="PF01207">
    <property type="entry name" value="Dus"/>
    <property type="match status" value="1"/>
</dbReference>
<dbReference type="InterPro" id="IPR035587">
    <property type="entry name" value="DUS-like_FMN-bd"/>
</dbReference>
<dbReference type="SUPFAM" id="SSF51395">
    <property type="entry name" value="FMN-linked oxidoreductases"/>
    <property type="match status" value="1"/>
</dbReference>
<dbReference type="EMBL" id="CAKKNE010000003">
    <property type="protein sequence ID" value="CAH0371284.1"/>
    <property type="molecule type" value="Genomic_DNA"/>
</dbReference>
<evidence type="ECO:0000256" key="12">
    <source>
        <dbReference type="ARBA" id="ARBA00048934"/>
    </source>
</evidence>
<evidence type="ECO:0000259" key="16">
    <source>
        <dbReference type="Pfam" id="PF01207"/>
    </source>
</evidence>
<keyword evidence="6" id="KW-0560">Oxidoreductase</keyword>
<dbReference type="InterPro" id="IPR018517">
    <property type="entry name" value="tRNA_hU_synthase_CS"/>
</dbReference>
<evidence type="ECO:0000256" key="13">
    <source>
        <dbReference type="ARBA" id="ARBA00049467"/>
    </source>
</evidence>
<dbReference type="GO" id="GO:0050660">
    <property type="term" value="F:flavin adenine dinucleotide binding"/>
    <property type="evidence" value="ECO:0007669"/>
    <property type="project" value="InterPro"/>
</dbReference>
<dbReference type="CDD" id="cd02801">
    <property type="entry name" value="DUS_like_FMN"/>
    <property type="match status" value="1"/>
</dbReference>
<evidence type="ECO:0000256" key="4">
    <source>
        <dbReference type="ARBA" id="ARBA00022694"/>
    </source>
</evidence>
<feature type="compositionally biased region" description="Basic residues" evidence="14">
    <location>
        <begin position="389"/>
        <end position="404"/>
    </location>
</feature>
<comment type="similarity">
    <text evidence="8">Belongs to the Dus family. Dus1 subfamily.</text>
</comment>
<reference evidence="17" key="1">
    <citation type="submission" date="2021-11" db="EMBL/GenBank/DDBJ databases">
        <authorList>
            <consortium name="Genoscope - CEA"/>
            <person name="William W."/>
        </authorList>
    </citation>
    <scope>NUCLEOTIDE SEQUENCE</scope>
</reference>
<evidence type="ECO:0000256" key="10">
    <source>
        <dbReference type="ARBA" id="ARBA00047287"/>
    </source>
</evidence>
<organism evidence="17 18">
    <name type="scientific">Pelagomonas calceolata</name>
    <dbReference type="NCBI Taxonomy" id="35677"/>
    <lineage>
        <taxon>Eukaryota</taxon>
        <taxon>Sar</taxon>
        <taxon>Stramenopiles</taxon>
        <taxon>Ochrophyta</taxon>
        <taxon>Pelagophyceae</taxon>
        <taxon>Pelagomonadales</taxon>
        <taxon>Pelagomonadaceae</taxon>
        <taxon>Pelagomonas</taxon>
    </lineage>
</organism>
<dbReference type="Gene3D" id="3.20.20.70">
    <property type="entry name" value="Aldolase class I"/>
    <property type="match status" value="1"/>
</dbReference>
<evidence type="ECO:0000256" key="9">
    <source>
        <dbReference type="ARBA" id="ARBA00038890"/>
    </source>
</evidence>
<dbReference type="InterPro" id="IPR013785">
    <property type="entry name" value="Aldolase_TIM"/>
</dbReference>
<keyword evidence="2" id="KW-0285">Flavoprotein</keyword>
<dbReference type="OrthoDB" id="272303at2759"/>
<proteinExistence type="inferred from homology"/>
<feature type="region of interest" description="Disordered" evidence="14">
    <location>
        <begin position="389"/>
        <end position="410"/>
    </location>
</feature>
<evidence type="ECO:0000256" key="8">
    <source>
        <dbReference type="ARBA" id="ARBA00038313"/>
    </source>
</evidence>
<dbReference type="PROSITE" id="PS01136">
    <property type="entry name" value="UPF0034"/>
    <property type="match status" value="1"/>
</dbReference>
<evidence type="ECO:0000313" key="18">
    <source>
        <dbReference type="Proteomes" id="UP000789595"/>
    </source>
</evidence>
<dbReference type="EC" id="1.3.1.88" evidence="9"/>
<evidence type="ECO:0000256" key="5">
    <source>
        <dbReference type="ARBA" id="ARBA00022857"/>
    </source>
</evidence>
<evidence type="ECO:0000256" key="11">
    <source>
        <dbReference type="ARBA" id="ARBA00047652"/>
    </source>
</evidence>
<feature type="domain" description="DUS-like FMN-binding" evidence="16">
    <location>
        <begin position="32"/>
        <end position="306"/>
    </location>
</feature>
<keyword evidence="4" id="KW-0819">tRNA processing</keyword>
<evidence type="ECO:0000256" key="7">
    <source>
        <dbReference type="ARBA" id="ARBA00023027"/>
    </source>
</evidence>
<keyword evidence="3" id="KW-0288">FMN</keyword>
<gene>
    <name evidence="17" type="ORF">PECAL_3P12170</name>
</gene>
<comment type="catalytic activity">
    <reaction evidence="10">
        <text>5,6-dihydrouridine(17) in tRNA + NAD(+) = uridine(17) in tRNA + NADH + H(+)</text>
        <dbReference type="Rhea" id="RHEA:53372"/>
        <dbReference type="Rhea" id="RHEA-COMP:13541"/>
        <dbReference type="Rhea" id="RHEA-COMP:13542"/>
        <dbReference type="ChEBI" id="CHEBI:15378"/>
        <dbReference type="ChEBI" id="CHEBI:57540"/>
        <dbReference type="ChEBI" id="CHEBI:57945"/>
        <dbReference type="ChEBI" id="CHEBI:65315"/>
        <dbReference type="ChEBI" id="CHEBI:74443"/>
        <dbReference type="EC" id="1.3.1.88"/>
    </reaction>
    <physiologicalReaction direction="right-to-left" evidence="10">
        <dbReference type="Rhea" id="RHEA:53374"/>
    </physiologicalReaction>
</comment>
<accession>A0A8J2SRG3</accession>
<evidence type="ECO:0000256" key="6">
    <source>
        <dbReference type="ARBA" id="ARBA00023002"/>
    </source>
</evidence>
<keyword evidence="7" id="KW-0520">NAD</keyword>
<dbReference type="PANTHER" id="PTHR11082:SF5">
    <property type="entry name" value="TRNA-DIHYDROURIDINE(16_17) SYNTHASE [NAD(P)(+)]-LIKE"/>
    <property type="match status" value="1"/>
</dbReference>